<gene>
    <name evidence="2" type="ORF">BAE44_0000055</name>
</gene>
<dbReference type="Pfam" id="PF23635">
    <property type="entry name" value="Beta-prop_AT5G49610-like"/>
    <property type="match status" value="1"/>
</dbReference>
<dbReference type="Proteomes" id="UP000095767">
    <property type="component" value="Unassembled WGS sequence"/>
</dbReference>
<evidence type="ECO:0000313" key="3">
    <source>
        <dbReference type="Proteomes" id="UP000095767"/>
    </source>
</evidence>
<dbReference type="PANTHER" id="PTHR33207">
    <property type="entry name" value="F-BOX DOMAIN CONTAINING PROTEIN-RELATED"/>
    <property type="match status" value="1"/>
</dbReference>
<protein>
    <recommendedName>
        <fullName evidence="1">F-box protein AT5G49610-like beta-propeller domain-containing protein</fullName>
    </recommendedName>
</protein>
<dbReference type="EMBL" id="LWDX02000122">
    <property type="protein sequence ID" value="OEL38927.1"/>
    <property type="molecule type" value="Genomic_DNA"/>
</dbReference>
<organism evidence="2 3">
    <name type="scientific">Dichanthelium oligosanthes</name>
    <dbReference type="NCBI Taxonomy" id="888268"/>
    <lineage>
        <taxon>Eukaryota</taxon>
        <taxon>Viridiplantae</taxon>
        <taxon>Streptophyta</taxon>
        <taxon>Embryophyta</taxon>
        <taxon>Tracheophyta</taxon>
        <taxon>Spermatophyta</taxon>
        <taxon>Magnoliopsida</taxon>
        <taxon>Liliopsida</taxon>
        <taxon>Poales</taxon>
        <taxon>Poaceae</taxon>
        <taxon>PACMAD clade</taxon>
        <taxon>Panicoideae</taxon>
        <taxon>Panicodae</taxon>
        <taxon>Paniceae</taxon>
        <taxon>Dichantheliinae</taxon>
        <taxon>Dichanthelium</taxon>
    </lineage>
</organism>
<name>A0A1E5WNI4_9POAL</name>
<dbReference type="OrthoDB" id="691466at2759"/>
<evidence type="ECO:0000259" key="1">
    <source>
        <dbReference type="Pfam" id="PF23635"/>
    </source>
</evidence>
<comment type="caution">
    <text evidence="2">The sequence shown here is derived from an EMBL/GenBank/DDBJ whole genome shotgun (WGS) entry which is preliminary data.</text>
</comment>
<dbReference type="InterPro" id="IPR056594">
    <property type="entry name" value="AT5G49610-like_b-prop"/>
</dbReference>
<keyword evidence="3" id="KW-1185">Reference proteome</keyword>
<dbReference type="AlphaFoldDB" id="A0A1E5WNI4"/>
<feature type="domain" description="F-box protein AT5G49610-like beta-propeller" evidence="1">
    <location>
        <begin position="5"/>
        <end position="128"/>
    </location>
</feature>
<reference evidence="2 3" key="1">
    <citation type="submission" date="2016-09" db="EMBL/GenBank/DDBJ databases">
        <title>The draft genome of Dichanthelium oligosanthes: A C3 panicoid grass species.</title>
        <authorList>
            <person name="Studer A.J."/>
            <person name="Schnable J.C."/>
            <person name="Brutnell T.P."/>
        </authorList>
    </citation>
    <scope>NUCLEOTIDE SEQUENCE [LARGE SCALE GENOMIC DNA]</scope>
    <source>
        <strain evidence="3">cv. Kellogg 1175</strain>
        <tissue evidence="2">Leaf</tissue>
    </source>
</reference>
<proteinExistence type="predicted"/>
<accession>A0A1E5WNI4</accession>
<evidence type="ECO:0000313" key="2">
    <source>
        <dbReference type="EMBL" id="OEL38927.1"/>
    </source>
</evidence>
<sequence length="137" mass="14665">MITTLAAGKLYTVAVAGYILGLDMATASFFVIGLPKGVAYEYCGNLVPCRGDGSVIYLFHLKRDQLCVWLRRMGEHGAGEWVLRDTISLHETCGHLVEHGLAPAAGHTGLASVVGVGDNAEFVFLELKPVACSSTWI</sequence>